<protein>
    <submittedName>
        <fullName evidence="1">Uncharacterized protein</fullName>
    </submittedName>
</protein>
<dbReference type="HOGENOM" id="CLU_3380345_0_0_9"/>
<gene>
    <name evidence="1" type="ordered locus">BCE_2756</name>
</gene>
<evidence type="ECO:0000313" key="1">
    <source>
        <dbReference type="EMBL" id="AAS41668.1"/>
    </source>
</evidence>
<dbReference type="KEGG" id="bca:BCE_2756"/>
<accession>Q736Z4</accession>
<dbReference type="Proteomes" id="UP000002527">
    <property type="component" value="Chromosome"/>
</dbReference>
<dbReference type="AlphaFoldDB" id="Q736Z4"/>
<sequence length="33" mass="3946">MLRYFVVSFLTKFEKELVGYSTGSFCYDQLPIY</sequence>
<dbReference type="EMBL" id="AE017194">
    <property type="protein sequence ID" value="AAS41668.1"/>
    <property type="molecule type" value="Genomic_DNA"/>
</dbReference>
<evidence type="ECO:0000313" key="2">
    <source>
        <dbReference type="Proteomes" id="UP000002527"/>
    </source>
</evidence>
<name>Q736Z4_BACC1</name>
<organism evidence="1 2">
    <name type="scientific">Bacillus cereus (strain ATCC 10987 / NRS 248)</name>
    <dbReference type="NCBI Taxonomy" id="222523"/>
    <lineage>
        <taxon>Bacteria</taxon>
        <taxon>Bacillati</taxon>
        <taxon>Bacillota</taxon>
        <taxon>Bacilli</taxon>
        <taxon>Bacillales</taxon>
        <taxon>Bacillaceae</taxon>
        <taxon>Bacillus</taxon>
        <taxon>Bacillus cereus group</taxon>
    </lineage>
</organism>
<proteinExistence type="predicted"/>
<reference evidence="1 2" key="1">
    <citation type="journal article" date="2004" name="Nucleic Acids Res.">
        <title>The genome sequence of Bacillus cereus ATCC 10987 reveals metabolic adaptations and a large plasmid related to Bacillus anthracis pXO1.</title>
        <authorList>
            <person name="Rasko D.A."/>
            <person name="Ravel J."/>
            <person name="Okstad O.A."/>
            <person name="Helgason E."/>
            <person name="Cer R.Z."/>
            <person name="Jiang L."/>
            <person name="Shores K.A."/>
            <person name="Fouts D.E."/>
            <person name="Tourasse N.J."/>
            <person name="Angiuoli S.V."/>
            <person name="Kolonay J."/>
            <person name="Nelson W.C."/>
            <person name="Kolsto A.-B."/>
            <person name="Fraser C.M."/>
            <person name="Read T.D."/>
        </authorList>
    </citation>
    <scope>NUCLEOTIDE SEQUENCE [LARGE SCALE GENOMIC DNA]</scope>
    <source>
        <strain evidence="2">ATCC 10987 / NRS 248</strain>
    </source>
</reference>